<feature type="region of interest" description="Disordered" evidence="1">
    <location>
        <begin position="24"/>
        <end position="43"/>
    </location>
</feature>
<dbReference type="EMBL" id="JAINUG010000073">
    <property type="protein sequence ID" value="KAJ8401095.1"/>
    <property type="molecule type" value="Genomic_DNA"/>
</dbReference>
<organism evidence="2 3">
    <name type="scientific">Aldrovandia affinis</name>
    <dbReference type="NCBI Taxonomy" id="143900"/>
    <lineage>
        <taxon>Eukaryota</taxon>
        <taxon>Metazoa</taxon>
        <taxon>Chordata</taxon>
        <taxon>Craniata</taxon>
        <taxon>Vertebrata</taxon>
        <taxon>Euteleostomi</taxon>
        <taxon>Actinopterygii</taxon>
        <taxon>Neopterygii</taxon>
        <taxon>Teleostei</taxon>
        <taxon>Notacanthiformes</taxon>
        <taxon>Halosauridae</taxon>
        <taxon>Aldrovandia</taxon>
    </lineage>
</organism>
<gene>
    <name evidence="2" type="ORF">AAFF_G00390520</name>
</gene>
<evidence type="ECO:0000256" key="1">
    <source>
        <dbReference type="SAM" id="MobiDB-lite"/>
    </source>
</evidence>
<dbReference type="Proteomes" id="UP001221898">
    <property type="component" value="Unassembled WGS sequence"/>
</dbReference>
<evidence type="ECO:0000313" key="2">
    <source>
        <dbReference type="EMBL" id="KAJ8401095.1"/>
    </source>
</evidence>
<protein>
    <submittedName>
        <fullName evidence="2">Uncharacterized protein</fullName>
    </submittedName>
</protein>
<dbReference type="AlphaFoldDB" id="A0AAD7SEM9"/>
<proteinExistence type="predicted"/>
<feature type="region of interest" description="Disordered" evidence="1">
    <location>
        <begin position="86"/>
        <end position="110"/>
    </location>
</feature>
<name>A0AAD7SEM9_9TELE</name>
<evidence type="ECO:0000313" key="3">
    <source>
        <dbReference type="Proteomes" id="UP001221898"/>
    </source>
</evidence>
<accession>A0AAD7SEM9</accession>
<comment type="caution">
    <text evidence="2">The sequence shown here is derived from an EMBL/GenBank/DDBJ whole genome shotgun (WGS) entry which is preliminary data.</text>
</comment>
<sequence>MSLRFKSDWVLLFSSAMQTGGLSEQLERSSKLTHPKNIPHQALGRVRRPRALSHNCPPELEREDAGRINSTISEGLRDTGNAQHFRTHQGDRWTDATVTEPDLEDPLTDRRDTRTWRSAGVVNLRGLWGADEQTFGLDQGGAGEGLGESWRSGQLCQAAQPSTGGQGADVWPEERVAGISPQQFSWSHGLWQTCLSSDPGQLRTDTLPGLWLTLHSSSLRRDVKQEESVTVPLEQLSPVSQDSSRGSVSYWVILLPGRTDGQDENSAPFLLDCVGQTGG</sequence>
<keyword evidence="3" id="KW-1185">Reference proteome</keyword>
<reference evidence="2" key="1">
    <citation type="journal article" date="2023" name="Science">
        <title>Genome structures resolve the early diversification of teleost fishes.</title>
        <authorList>
            <person name="Parey E."/>
            <person name="Louis A."/>
            <person name="Montfort J."/>
            <person name="Bouchez O."/>
            <person name="Roques C."/>
            <person name="Iampietro C."/>
            <person name="Lluch J."/>
            <person name="Castinel A."/>
            <person name="Donnadieu C."/>
            <person name="Desvignes T."/>
            <person name="Floi Bucao C."/>
            <person name="Jouanno E."/>
            <person name="Wen M."/>
            <person name="Mejri S."/>
            <person name="Dirks R."/>
            <person name="Jansen H."/>
            <person name="Henkel C."/>
            <person name="Chen W.J."/>
            <person name="Zahm M."/>
            <person name="Cabau C."/>
            <person name="Klopp C."/>
            <person name="Thompson A.W."/>
            <person name="Robinson-Rechavi M."/>
            <person name="Braasch I."/>
            <person name="Lecointre G."/>
            <person name="Bobe J."/>
            <person name="Postlethwait J.H."/>
            <person name="Berthelot C."/>
            <person name="Roest Crollius H."/>
            <person name="Guiguen Y."/>
        </authorList>
    </citation>
    <scope>NUCLEOTIDE SEQUENCE</scope>
    <source>
        <strain evidence="2">NC1722</strain>
    </source>
</reference>